<evidence type="ECO:0000313" key="1">
    <source>
        <dbReference type="EMBL" id="KAL3698109.1"/>
    </source>
</evidence>
<organism evidence="1 2">
    <name type="scientific">Riccia sorocarpa</name>
    <dbReference type="NCBI Taxonomy" id="122646"/>
    <lineage>
        <taxon>Eukaryota</taxon>
        <taxon>Viridiplantae</taxon>
        <taxon>Streptophyta</taxon>
        <taxon>Embryophyta</taxon>
        <taxon>Marchantiophyta</taxon>
        <taxon>Marchantiopsida</taxon>
        <taxon>Marchantiidae</taxon>
        <taxon>Marchantiales</taxon>
        <taxon>Ricciaceae</taxon>
        <taxon>Riccia</taxon>
    </lineage>
</organism>
<dbReference type="Proteomes" id="UP001633002">
    <property type="component" value="Unassembled WGS sequence"/>
</dbReference>
<dbReference type="PANTHER" id="PTHR47679:SF1">
    <property type="entry name" value="PROTEIN TORNADO 1"/>
    <property type="match status" value="1"/>
</dbReference>
<evidence type="ECO:0000313" key="2">
    <source>
        <dbReference type="Proteomes" id="UP001633002"/>
    </source>
</evidence>
<sequence>MKDDQLHRKDDLEEVFGNELESWLRFISSSYPITGTFLPEVVVVITHRDLMKKLKVEGSCHWASKKMEDLRKEYQRAVKLHEDFYYIDAHDEKDVQPFVGVIFRLFSSMLQTRTPQAPAVCSGLLPEILYLQKEKDHRPVWQVEDFLTFLSSRLKLQAAGCFDPTIESDREVLKAMSLYLHDVGSIFLLPGSELIVIDINWLTHKFLGRLVSEGHHFQPKTQILQESSSQDAFVSEYYLEEALSSLSSKRSKLDISTMIQVLVSLDLCFKVEGTGGRFFIPTIVGRQKTCHIPLFWLTEESPDWQHVGYRLLCENRDTTSLTSLVFPRFQIRLRKDLMEQRQGVVYECQRDVIRFDWNGYFVIIENDGVAGEHVDILVRFSKLKRRQAALRFVKEQILEKFRMFCASPEGCPGVTLVTAIVRPDCVKSLTPQSYRKDQVIRKGVLKQNLGEAMLQKSCQGELTWSTAESAESAESLLDYEHTWPQVLSAGLPKCSQQAVELLEEQDVQEILEPILEPLYQSKKVRLENLKSAWEQMDDYLKDDRKKDANEVDTSRLRIKDESVILTDAVSRLEETIKDEARKTRSVLGSELQIGFEGIHQHLEEVHQSLSRQLHDIFTLEKEIRSLLVASAMKIDEMMGDTAAMADGRYEIPSTAVHNWLKLVIGDKDKEWLRRIFGLSLRVFWFLLKAGLQIGLAAGNALPEIDSSLGLKSGLVVGQVTIEKLQNLKSLPVIKGTEMTEEVWRILRGLLSTICIPETFKLQRVKYHPGRVKAEKSCAWLCDNCIDKGKKANVLKRIY</sequence>
<evidence type="ECO:0008006" key="3">
    <source>
        <dbReference type="Google" id="ProtNLM"/>
    </source>
</evidence>
<keyword evidence="2" id="KW-1185">Reference proteome</keyword>
<protein>
    <recommendedName>
        <fullName evidence="3">C-terminal of Roc (COR) domain-containing protein</fullName>
    </recommendedName>
</protein>
<dbReference type="EMBL" id="JBJQOH010000002">
    <property type="protein sequence ID" value="KAL3698109.1"/>
    <property type="molecule type" value="Genomic_DNA"/>
</dbReference>
<dbReference type="AlphaFoldDB" id="A0ABD3I4X3"/>
<name>A0ABD3I4X3_9MARC</name>
<reference evidence="1 2" key="1">
    <citation type="submission" date="2024-09" db="EMBL/GenBank/DDBJ databases">
        <title>Chromosome-scale assembly of Riccia sorocarpa.</title>
        <authorList>
            <person name="Paukszto L."/>
        </authorList>
    </citation>
    <scope>NUCLEOTIDE SEQUENCE [LARGE SCALE GENOMIC DNA]</scope>
    <source>
        <strain evidence="1">LP-2024</strain>
        <tissue evidence="1">Aerial parts of the thallus</tissue>
    </source>
</reference>
<comment type="caution">
    <text evidence="1">The sequence shown here is derived from an EMBL/GenBank/DDBJ whole genome shotgun (WGS) entry which is preliminary data.</text>
</comment>
<dbReference type="PANTHER" id="PTHR47679">
    <property type="entry name" value="PROTEIN TORNADO 1"/>
    <property type="match status" value="1"/>
</dbReference>
<proteinExistence type="predicted"/>
<accession>A0ABD3I4X3</accession>
<gene>
    <name evidence="1" type="ORF">R1sor_012185</name>
</gene>